<keyword evidence="4" id="KW-0233">DNA recombination</keyword>
<dbReference type="Gene3D" id="1.10.150.130">
    <property type="match status" value="1"/>
</dbReference>
<evidence type="ECO:0000256" key="4">
    <source>
        <dbReference type="ARBA" id="ARBA00023172"/>
    </source>
</evidence>
<organism evidence="6 7">
    <name type="scientific">Shewanella morhuae</name>
    <dbReference type="NCBI Taxonomy" id="365591"/>
    <lineage>
        <taxon>Bacteria</taxon>
        <taxon>Pseudomonadati</taxon>
        <taxon>Pseudomonadota</taxon>
        <taxon>Gammaproteobacteria</taxon>
        <taxon>Alteromonadales</taxon>
        <taxon>Shewanellaceae</taxon>
        <taxon>Shewanella</taxon>
    </lineage>
</organism>
<dbReference type="Gene3D" id="1.10.443.10">
    <property type="entry name" value="Intergrase catalytic core"/>
    <property type="match status" value="1"/>
</dbReference>
<dbReference type="InterPro" id="IPR010998">
    <property type="entry name" value="Integrase_recombinase_N"/>
</dbReference>
<dbReference type="InterPro" id="IPR011010">
    <property type="entry name" value="DNA_brk_join_enz"/>
</dbReference>
<dbReference type="Pfam" id="PF00589">
    <property type="entry name" value="Phage_integrase"/>
    <property type="match status" value="1"/>
</dbReference>
<evidence type="ECO:0000313" key="7">
    <source>
        <dbReference type="Proteomes" id="UP000255061"/>
    </source>
</evidence>
<dbReference type="InterPro" id="IPR050090">
    <property type="entry name" value="Tyrosine_recombinase_XerCD"/>
</dbReference>
<dbReference type="PANTHER" id="PTHR30349:SF64">
    <property type="entry name" value="PROPHAGE INTEGRASE INTD-RELATED"/>
    <property type="match status" value="1"/>
</dbReference>
<dbReference type="AlphaFoldDB" id="A0A380C1H2"/>
<protein>
    <submittedName>
        <fullName evidence="6">Site-specific tyrosine recombinase XerC</fullName>
    </submittedName>
</protein>
<feature type="domain" description="Tyr recombinase" evidence="5">
    <location>
        <begin position="186"/>
        <end position="296"/>
    </location>
</feature>
<dbReference type="GO" id="GO:0003677">
    <property type="term" value="F:DNA binding"/>
    <property type="evidence" value="ECO:0007669"/>
    <property type="project" value="UniProtKB-KW"/>
</dbReference>
<evidence type="ECO:0000256" key="3">
    <source>
        <dbReference type="ARBA" id="ARBA00023125"/>
    </source>
</evidence>
<gene>
    <name evidence="6" type="ORF">NCTC10736_04067</name>
</gene>
<name>A0A380C1H2_9GAMM</name>
<evidence type="ECO:0000256" key="2">
    <source>
        <dbReference type="ARBA" id="ARBA00022908"/>
    </source>
</evidence>
<dbReference type="Proteomes" id="UP000255061">
    <property type="component" value="Unassembled WGS sequence"/>
</dbReference>
<dbReference type="GO" id="GO:0006310">
    <property type="term" value="P:DNA recombination"/>
    <property type="evidence" value="ECO:0007669"/>
    <property type="project" value="UniProtKB-KW"/>
</dbReference>
<dbReference type="CDD" id="cd00397">
    <property type="entry name" value="DNA_BRE_C"/>
    <property type="match status" value="1"/>
</dbReference>
<dbReference type="InterPro" id="IPR002104">
    <property type="entry name" value="Integrase_catalytic"/>
</dbReference>
<comment type="similarity">
    <text evidence="1">Belongs to the 'phage' integrase family.</text>
</comment>
<evidence type="ECO:0000259" key="5">
    <source>
        <dbReference type="Pfam" id="PF00589"/>
    </source>
</evidence>
<reference evidence="6 7" key="1">
    <citation type="submission" date="2018-06" db="EMBL/GenBank/DDBJ databases">
        <authorList>
            <consortium name="Pathogen Informatics"/>
            <person name="Doyle S."/>
        </authorList>
    </citation>
    <scope>NUCLEOTIDE SEQUENCE [LARGE SCALE GENOMIC DNA]</scope>
    <source>
        <strain evidence="6 7">NCTC10736</strain>
    </source>
</reference>
<sequence>MIVIGCNFNVSSLKRVSRLGDNIPQLFYSNLSPCLEINEYLRSLALKNNAKSLQTNAEHIKEFIMWISSIDENLSEIDDNIFDYYIDALCEYKKKNGQELSWNTVHSRASGAYRFLLWASKKGYCPNLNPEEINNLRQSASKRYKIKGHHAKAINEPIKFLQLGAALSFVSAVGELTGSRNHLVKRRNVLLTSFMLQTGVRVSEACNFPLKDLPEVNTRGHSTPARVIGKGQKARVILIPNDLLFELWEYVDIDREKQLDQLREAGSIVSDTLFITQNGHPLSVNWIQKLFRKTSRGRLRKRKIKHAKPLLTQMFDCSWHFHHGNCNCPTLAKCRTPLQIESQNTSRANQPSAVLTATARTHAFPPVEYGPPAAC</sequence>
<keyword evidence="2" id="KW-0229">DNA integration</keyword>
<evidence type="ECO:0000313" key="6">
    <source>
        <dbReference type="EMBL" id="SUJ09871.1"/>
    </source>
</evidence>
<accession>A0A380C1H2</accession>
<keyword evidence="3" id="KW-0238">DNA-binding</keyword>
<dbReference type="SUPFAM" id="SSF56349">
    <property type="entry name" value="DNA breaking-rejoining enzymes"/>
    <property type="match status" value="1"/>
</dbReference>
<proteinExistence type="inferred from homology"/>
<dbReference type="InterPro" id="IPR013762">
    <property type="entry name" value="Integrase-like_cat_sf"/>
</dbReference>
<evidence type="ECO:0000256" key="1">
    <source>
        <dbReference type="ARBA" id="ARBA00008857"/>
    </source>
</evidence>
<dbReference type="GO" id="GO:0015074">
    <property type="term" value="P:DNA integration"/>
    <property type="evidence" value="ECO:0007669"/>
    <property type="project" value="UniProtKB-KW"/>
</dbReference>
<dbReference type="PANTHER" id="PTHR30349">
    <property type="entry name" value="PHAGE INTEGRASE-RELATED"/>
    <property type="match status" value="1"/>
</dbReference>
<dbReference type="EMBL" id="UGYV01000004">
    <property type="protein sequence ID" value="SUJ09871.1"/>
    <property type="molecule type" value="Genomic_DNA"/>
</dbReference>